<organism evidence="2 3">
    <name type="scientific">Porphyromonas levii</name>
    <dbReference type="NCBI Taxonomy" id="28114"/>
    <lineage>
        <taxon>Bacteria</taxon>
        <taxon>Pseudomonadati</taxon>
        <taxon>Bacteroidota</taxon>
        <taxon>Bacteroidia</taxon>
        <taxon>Bacteroidales</taxon>
        <taxon>Porphyromonadaceae</taxon>
        <taxon>Porphyromonas</taxon>
    </lineage>
</organism>
<dbReference type="STRING" id="1122973.GCA_000379925_01843"/>
<comment type="caution">
    <text evidence="2">The sequence shown here is derived from an EMBL/GenBank/DDBJ whole genome shotgun (WGS) entry which is preliminary data.</text>
</comment>
<dbReference type="OrthoDB" id="1404180at2"/>
<keyword evidence="3" id="KW-1185">Reference proteome</keyword>
<dbReference type="EMBL" id="SPNC01000024">
    <property type="protein sequence ID" value="TFH96301.1"/>
    <property type="molecule type" value="Genomic_DNA"/>
</dbReference>
<protein>
    <recommendedName>
        <fullName evidence="4">DUF4374 domain-containing protein</fullName>
    </recommendedName>
</protein>
<evidence type="ECO:0008006" key="4">
    <source>
        <dbReference type="Google" id="ProtNLM"/>
    </source>
</evidence>
<name>A0A4Y8WSD3_9PORP</name>
<sequence length="429" mass="47912">MKRLPIFSVFLALLLVFATGCDDSNKPNPKPTPKPTPEVTGMEYDVWIALDEGTSSAAKQDAHAVRRVASLETGEYDIKGKGVETLSSEMTPNAIYHDGYYYSVSRKGDFGKYKITDADVKVVKRFPLKEVLDRRFSHVWLDTNTLVLFGSAGEKHVVNWVKINTNDMKVVEKGILDLPAPKKGEQFNSSGLAGYRKSDNVILYTYVYDINKKKAMDAKARKDFNLSVIDAKTMKVVSTSTETRAEMPASTSFGETRQSKAFFDQQGNYYLACNSVNAGSKSTTQQHGYILRVKAGEKEFDKSFIITLNDNSKIVTLRELMPNVALAYLQNPLYATGKDVWSSKDNPFVFFWSVINLSTGAQTHLKDIPFSTGGNYVELAAVFEDYAILGANTKTQTQFYKYDFKSGNITPGAKLKEGYYADRIVPIKK</sequence>
<dbReference type="RefSeq" id="WP_134849635.1">
    <property type="nucleotide sequence ID" value="NZ_CP197400.1"/>
</dbReference>
<evidence type="ECO:0000256" key="1">
    <source>
        <dbReference type="SAM" id="SignalP"/>
    </source>
</evidence>
<dbReference type="Proteomes" id="UP000297225">
    <property type="component" value="Unassembled WGS sequence"/>
</dbReference>
<dbReference type="AlphaFoldDB" id="A0A4Y8WSD3"/>
<feature type="signal peptide" evidence="1">
    <location>
        <begin position="1"/>
        <end position="18"/>
    </location>
</feature>
<accession>A0A4Y8WSD3</accession>
<dbReference type="GeneID" id="66797301"/>
<evidence type="ECO:0000313" key="3">
    <source>
        <dbReference type="Proteomes" id="UP000297225"/>
    </source>
</evidence>
<evidence type="ECO:0000313" key="2">
    <source>
        <dbReference type="EMBL" id="TFH96301.1"/>
    </source>
</evidence>
<feature type="chain" id="PRO_5021325358" description="DUF4374 domain-containing protein" evidence="1">
    <location>
        <begin position="19"/>
        <end position="429"/>
    </location>
</feature>
<dbReference type="PROSITE" id="PS51257">
    <property type="entry name" value="PROKAR_LIPOPROTEIN"/>
    <property type="match status" value="1"/>
</dbReference>
<proteinExistence type="predicted"/>
<gene>
    <name evidence="2" type="ORF">E4P47_02670</name>
</gene>
<reference evidence="2 3" key="1">
    <citation type="submission" date="2019-03" db="EMBL/GenBank/DDBJ databases">
        <title>Porphyromonas levii Isolated from the Uterus of Dairy Cows.</title>
        <authorList>
            <person name="Francis A.M."/>
        </authorList>
    </citation>
    <scope>NUCLEOTIDE SEQUENCE [LARGE SCALE GENOMIC DNA]</scope>
    <source>
        <strain evidence="2 3">AF5678</strain>
    </source>
</reference>
<keyword evidence="1" id="KW-0732">Signal</keyword>